<dbReference type="Proteomes" id="UP000360750">
    <property type="component" value="Unassembled WGS sequence"/>
</dbReference>
<comment type="caution">
    <text evidence="2">The sequence shown here is derived from an EMBL/GenBank/DDBJ whole genome shotgun (WGS) entry which is preliminary data.</text>
</comment>
<dbReference type="PANTHER" id="PTHR43646">
    <property type="entry name" value="GLYCOSYLTRANSFERASE"/>
    <property type="match status" value="1"/>
</dbReference>
<dbReference type="EMBL" id="CAACYD010000007">
    <property type="protein sequence ID" value="VFA89208.1"/>
    <property type="molecule type" value="Genomic_DNA"/>
</dbReference>
<dbReference type="Pfam" id="PF00535">
    <property type="entry name" value="Glycos_transf_2"/>
    <property type="match status" value="1"/>
</dbReference>
<dbReference type="EC" id="2.4.1.-" evidence="2"/>
<evidence type="ECO:0000259" key="1">
    <source>
        <dbReference type="Pfam" id="PF00535"/>
    </source>
</evidence>
<dbReference type="Gene3D" id="3.90.550.10">
    <property type="entry name" value="Spore Coat Polysaccharide Biosynthesis Protein SpsA, Chain A"/>
    <property type="match status" value="1"/>
</dbReference>
<proteinExistence type="predicted"/>
<keyword evidence="2" id="KW-0808">Transferase</keyword>
<evidence type="ECO:0000313" key="3">
    <source>
        <dbReference type="Proteomes" id="UP000360750"/>
    </source>
</evidence>
<keyword evidence="2" id="KW-0328">Glycosyltransferase</keyword>
<dbReference type="SUPFAM" id="SSF53448">
    <property type="entry name" value="Nucleotide-diphospho-sugar transferases"/>
    <property type="match status" value="1"/>
</dbReference>
<sequence length="377" mass="39514">MRLADLGRRATALGTALSFASLGLTIDNVLRVRRPSRGTVAEAEPLSVLIPMRNEASTASRCLTAVLEAADRWPGPVRVLVLDDESDDGTGALVAEMAGRDRRIEAIAGSPPPPGWLGKSWACRQLADAAFPYGVLAFLDADVVLEPHAFTSSAALLRSLGLDLLSPYPRQIANGAAERLLQPLLQWSWLSTLPLGVAENSSRTSLSAANGQFLLVDAVTYRQAGGHEAVRDVVLEDIALLRAVKAAGGRGIVAEGSEVATCRMYDGWREVRAGYRKSLWSAFGSPAGTGAVTAGLCLTYVLPALAALAGSRVGAVGYLAGVASRAVSAGCTGGRAWPDALAHPISVLLFAALAADSSLARRNGELRWKGRVLEGVR</sequence>
<name>A0ABD7V4D4_9ACTN</name>
<dbReference type="PANTHER" id="PTHR43646:SF3">
    <property type="entry name" value="SLR1566 PROTEIN"/>
    <property type="match status" value="1"/>
</dbReference>
<evidence type="ECO:0000313" key="2">
    <source>
        <dbReference type="EMBL" id="VFA89208.1"/>
    </source>
</evidence>
<reference evidence="2 3" key="1">
    <citation type="submission" date="2019-02" db="EMBL/GenBank/DDBJ databases">
        <authorList>
            <consortium name="Pathogen Informatics"/>
        </authorList>
    </citation>
    <scope>NUCLEOTIDE SEQUENCE [LARGE SCALE GENOMIC DNA]</scope>
    <source>
        <strain evidence="2 3">3012STDY6756503</strain>
    </source>
</reference>
<organism evidence="2 3">
    <name type="scientific">Gordonia paraffinivorans</name>
    <dbReference type="NCBI Taxonomy" id="175628"/>
    <lineage>
        <taxon>Bacteria</taxon>
        <taxon>Bacillati</taxon>
        <taxon>Actinomycetota</taxon>
        <taxon>Actinomycetes</taxon>
        <taxon>Mycobacteriales</taxon>
        <taxon>Gordoniaceae</taxon>
        <taxon>Gordonia</taxon>
    </lineage>
</organism>
<gene>
    <name evidence="2" type="primary">crtQ</name>
    <name evidence="2" type="ORF">NCTC8139_02770</name>
</gene>
<dbReference type="GO" id="GO:0016757">
    <property type="term" value="F:glycosyltransferase activity"/>
    <property type="evidence" value="ECO:0007669"/>
    <property type="project" value="UniProtKB-KW"/>
</dbReference>
<feature type="domain" description="Glycosyltransferase 2-like" evidence="1">
    <location>
        <begin position="47"/>
        <end position="162"/>
    </location>
</feature>
<protein>
    <submittedName>
        <fullName evidence="2">4,4'-diaponeurosporenoate glycosyltransferase</fullName>
        <ecNumber evidence="2">2.4.1.-</ecNumber>
    </submittedName>
</protein>
<dbReference type="CDD" id="cd00761">
    <property type="entry name" value="Glyco_tranf_GTA_type"/>
    <property type="match status" value="1"/>
</dbReference>
<accession>A0ABD7V4D4</accession>
<dbReference type="InterPro" id="IPR029044">
    <property type="entry name" value="Nucleotide-diphossugar_trans"/>
</dbReference>
<dbReference type="InterPro" id="IPR001173">
    <property type="entry name" value="Glyco_trans_2-like"/>
</dbReference>
<dbReference type="AlphaFoldDB" id="A0ABD7V4D4"/>
<dbReference type="GeneID" id="60750761"/>
<dbReference type="RefSeq" id="WP_131734645.1">
    <property type="nucleotide sequence ID" value="NZ_CAACYD010000007.1"/>
</dbReference>